<evidence type="ECO:0000256" key="5">
    <source>
        <dbReference type="ARBA" id="ARBA00022833"/>
    </source>
</evidence>
<dbReference type="GO" id="GO:0000981">
    <property type="term" value="F:DNA-binding transcription factor activity, RNA polymerase II-specific"/>
    <property type="evidence" value="ECO:0007669"/>
    <property type="project" value="TreeGrafter"/>
</dbReference>
<dbReference type="SUPFAM" id="SSF57667">
    <property type="entry name" value="beta-beta-alpha zinc fingers"/>
    <property type="match status" value="1"/>
</dbReference>
<comment type="caution">
    <text evidence="10">The sequence shown here is derived from an EMBL/GenBank/DDBJ whole genome shotgun (WGS) entry which is preliminary data.</text>
</comment>
<dbReference type="GO" id="GO:0008270">
    <property type="term" value="F:zinc ion binding"/>
    <property type="evidence" value="ECO:0007669"/>
    <property type="project" value="UniProtKB-KW"/>
</dbReference>
<dbReference type="STRING" id="93625.A0A409XAV3"/>
<evidence type="ECO:0000256" key="8">
    <source>
        <dbReference type="SAM" id="MobiDB-lite"/>
    </source>
</evidence>
<name>A0A409XAV3_PSICY</name>
<protein>
    <recommendedName>
        <fullName evidence="9">C2H2-type domain-containing protein</fullName>
    </recommendedName>
</protein>
<evidence type="ECO:0000256" key="6">
    <source>
        <dbReference type="ARBA" id="ARBA00023242"/>
    </source>
</evidence>
<feature type="compositionally biased region" description="Polar residues" evidence="8">
    <location>
        <begin position="291"/>
        <end position="311"/>
    </location>
</feature>
<dbReference type="PROSITE" id="PS00028">
    <property type="entry name" value="ZINC_FINGER_C2H2_1"/>
    <property type="match status" value="1"/>
</dbReference>
<dbReference type="EMBL" id="NHYD01002198">
    <property type="protein sequence ID" value="PPQ87844.1"/>
    <property type="molecule type" value="Genomic_DNA"/>
</dbReference>
<feature type="compositionally biased region" description="Low complexity" evidence="8">
    <location>
        <begin position="277"/>
        <end position="290"/>
    </location>
</feature>
<evidence type="ECO:0000313" key="11">
    <source>
        <dbReference type="Proteomes" id="UP000283269"/>
    </source>
</evidence>
<dbReference type="Gene3D" id="3.30.160.60">
    <property type="entry name" value="Classic Zinc Finger"/>
    <property type="match status" value="2"/>
</dbReference>
<feature type="region of interest" description="Disordered" evidence="8">
    <location>
        <begin position="272"/>
        <end position="374"/>
    </location>
</feature>
<dbReference type="InterPro" id="IPR036236">
    <property type="entry name" value="Znf_C2H2_sf"/>
</dbReference>
<dbReference type="FunFam" id="3.30.160.60:FF:000100">
    <property type="entry name" value="Zinc finger 45-like"/>
    <property type="match status" value="2"/>
</dbReference>
<keyword evidence="6" id="KW-0539">Nucleus</keyword>
<feature type="compositionally biased region" description="Polar residues" evidence="8">
    <location>
        <begin position="334"/>
        <end position="346"/>
    </location>
</feature>
<accession>A0A409XAV3</accession>
<dbReference type="InParanoid" id="A0A409XAV3"/>
<evidence type="ECO:0000256" key="3">
    <source>
        <dbReference type="ARBA" id="ARBA00022737"/>
    </source>
</evidence>
<keyword evidence="5" id="KW-0862">Zinc</keyword>
<dbReference type="PANTHER" id="PTHR24394:SF29">
    <property type="entry name" value="MYONEURIN"/>
    <property type="match status" value="1"/>
</dbReference>
<proteinExistence type="predicted"/>
<evidence type="ECO:0000256" key="7">
    <source>
        <dbReference type="PROSITE-ProRule" id="PRU00042"/>
    </source>
</evidence>
<dbReference type="Proteomes" id="UP000283269">
    <property type="component" value="Unassembled WGS sequence"/>
</dbReference>
<keyword evidence="2" id="KW-0479">Metal-binding</keyword>
<evidence type="ECO:0000256" key="2">
    <source>
        <dbReference type="ARBA" id="ARBA00022723"/>
    </source>
</evidence>
<dbReference type="InterPro" id="IPR013087">
    <property type="entry name" value="Znf_C2H2_type"/>
</dbReference>
<feature type="domain" description="C2H2-type" evidence="9">
    <location>
        <begin position="219"/>
        <end position="246"/>
    </location>
</feature>
<evidence type="ECO:0000313" key="10">
    <source>
        <dbReference type="EMBL" id="PPQ87844.1"/>
    </source>
</evidence>
<keyword evidence="4 7" id="KW-0863">Zinc-finger</keyword>
<dbReference type="Pfam" id="PF00096">
    <property type="entry name" value="zf-C2H2"/>
    <property type="match status" value="2"/>
</dbReference>
<sequence>MHAQYAVPPHHNYYTSQPLLQDPYLSSNDAQNFTIGFSRGSSLAYQHPSYPYLLDRGEPTSRLCSSSLVDSTLDATGLGFAGNSLVNTNFADTEDITAYGQQTWDWTGAPEGEINASSSIYAPPPAEELYFGISKTSEDHVSTVRSPAPQLPTPAAMAILLNPSGRSEGEPSQIGYQLPVTSALVVNRPSATARPNHLVEQVVANQEDAPESLSREKKHACTMCHKRFDRPSTLRKHLLVHTGEKAFVCDICGRRFGVASNLNRHVKRCVLKPVNTPSPSKSTPDSPSESMDSPITPNPMASTVTLSSAESYTPGPELRRGHTQPYSLPVSRGSCLTTHSNTQSARGSGATPTVKAPKLPGQKRRRRAPSPSQWVPATLQNLNLLSEDSHRSTSIPLPPVRPNYPKEERDSWNENIGVAPYHPVAWNGTLPGPGLGHGIGLGGKDLRNIELGGRGGVVLGRVLVC</sequence>
<keyword evidence="11" id="KW-1185">Reference proteome</keyword>
<reference evidence="10 11" key="1">
    <citation type="journal article" date="2018" name="Evol. Lett.">
        <title>Horizontal gene cluster transfer increased hallucinogenic mushroom diversity.</title>
        <authorList>
            <person name="Reynolds H.T."/>
            <person name="Vijayakumar V."/>
            <person name="Gluck-Thaler E."/>
            <person name="Korotkin H.B."/>
            <person name="Matheny P.B."/>
            <person name="Slot J.C."/>
        </authorList>
    </citation>
    <scope>NUCLEOTIDE SEQUENCE [LARGE SCALE GENOMIC DNA]</scope>
    <source>
        <strain evidence="10 11">2631</strain>
    </source>
</reference>
<dbReference type="SMART" id="SM00355">
    <property type="entry name" value="ZnF_C2H2"/>
    <property type="match status" value="2"/>
</dbReference>
<dbReference type="PANTHER" id="PTHR24394">
    <property type="entry name" value="ZINC FINGER PROTEIN"/>
    <property type="match status" value="1"/>
</dbReference>
<dbReference type="PROSITE" id="PS50157">
    <property type="entry name" value="ZINC_FINGER_C2H2_2"/>
    <property type="match status" value="2"/>
</dbReference>
<evidence type="ECO:0000256" key="4">
    <source>
        <dbReference type="ARBA" id="ARBA00022771"/>
    </source>
</evidence>
<gene>
    <name evidence="10" type="ORF">CVT25_009495</name>
</gene>
<comment type="subcellular location">
    <subcellularLocation>
        <location evidence="1">Nucleus</location>
    </subcellularLocation>
</comment>
<dbReference type="GO" id="GO:0005634">
    <property type="term" value="C:nucleus"/>
    <property type="evidence" value="ECO:0007669"/>
    <property type="project" value="UniProtKB-SubCell"/>
</dbReference>
<evidence type="ECO:0000256" key="1">
    <source>
        <dbReference type="ARBA" id="ARBA00004123"/>
    </source>
</evidence>
<dbReference type="OrthoDB" id="654211at2759"/>
<dbReference type="AlphaFoldDB" id="A0A409XAV3"/>
<organism evidence="10 11">
    <name type="scientific">Psilocybe cyanescens</name>
    <dbReference type="NCBI Taxonomy" id="93625"/>
    <lineage>
        <taxon>Eukaryota</taxon>
        <taxon>Fungi</taxon>
        <taxon>Dikarya</taxon>
        <taxon>Basidiomycota</taxon>
        <taxon>Agaricomycotina</taxon>
        <taxon>Agaricomycetes</taxon>
        <taxon>Agaricomycetidae</taxon>
        <taxon>Agaricales</taxon>
        <taxon>Agaricineae</taxon>
        <taxon>Strophariaceae</taxon>
        <taxon>Psilocybe</taxon>
    </lineage>
</organism>
<keyword evidence="3" id="KW-0677">Repeat</keyword>
<feature type="domain" description="C2H2-type" evidence="9">
    <location>
        <begin position="247"/>
        <end position="277"/>
    </location>
</feature>
<evidence type="ECO:0000259" key="9">
    <source>
        <dbReference type="PROSITE" id="PS50157"/>
    </source>
</evidence>